<accession>A0A7S7LTV4</accession>
<evidence type="ECO:0000256" key="2">
    <source>
        <dbReference type="ARBA" id="ARBA00004713"/>
    </source>
</evidence>
<sequence length="330" mass="37063">MRICIVKLSAMGDIIHAMVALQFIKKHIPSAQIDWVVESGFKGVLENNPHIDNILNVNLKSIKKNKLDIFTQYRLLKTYSKNNYDIIIDAQGLLKSALVSRIIGAKTIAGFDKNSIRESVASFFYNKKIHIAYKENAIDRNMAVICQSLDIQYTKNDILEKDKFLFFSKTEQKATEPYIVLVVGASKENKIYPKEKFADLVNKLGKKTIIVWGNEEEHKTAIWIVKNSDFAIIAPKGNLDALKSIVAGAKIAIGGDTGPTHMAWGLNIPSVTIFGNTPEYRNTYITNINKVVKSSSKVDPLKLDPSDFSIRDIDVNEITQCISQHQLLSY</sequence>
<dbReference type="GO" id="GO:0005886">
    <property type="term" value="C:plasma membrane"/>
    <property type="evidence" value="ECO:0007669"/>
    <property type="project" value="UniProtKB-SubCell"/>
</dbReference>
<keyword evidence="8" id="KW-0472">Membrane</keyword>
<comment type="pathway">
    <text evidence="2">Bacterial outer membrane biogenesis; LPS core biosynthesis.</text>
</comment>
<dbReference type="PANTHER" id="PTHR30160:SF19">
    <property type="entry name" value="LIPOPOLYSACCHARIDE HEPTOSYLTRANSFERASE 1"/>
    <property type="match status" value="1"/>
</dbReference>
<dbReference type="EMBL" id="CP054492">
    <property type="protein sequence ID" value="QOY51429.1"/>
    <property type="molecule type" value="Genomic_DNA"/>
</dbReference>
<evidence type="ECO:0000256" key="12">
    <source>
        <dbReference type="ARBA" id="ARBA00044330"/>
    </source>
</evidence>
<dbReference type="RefSeq" id="WP_194368599.1">
    <property type="nucleotide sequence ID" value="NZ_CP054492.1"/>
</dbReference>
<evidence type="ECO:0000256" key="9">
    <source>
        <dbReference type="ARBA" id="ARBA00043995"/>
    </source>
</evidence>
<name>A0A7S7LTV4_9BACT</name>
<dbReference type="InterPro" id="IPR051199">
    <property type="entry name" value="LPS_LOS_Heptosyltrfase"/>
</dbReference>
<keyword evidence="3" id="KW-1003">Cell membrane</keyword>
<keyword evidence="7" id="KW-0448">Lipopolysaccharide biosynthesis</keyword>
<dbReference type="CDD" id="cd03789">
    <property type="entry name" value="GT9_LPS_heptosyltransferase"/>
    <property type="match status" value="1"/>
</dbReference>
<dbReference type="InterPro" id="IPR011908">
    <property type="entry name" value="LipoPS_heptosylTferase-I"/>
</dbReference>
<comment type="similarity">
    <text evidence="9">Belongs to the glycosyltransferase 9 family.</text>
</comment>
<dbReference type="InterPro" id="IPR002201">
    <property type="entry name" value="Glyco_trans_9"/>
</dbReference>
<evidence type="ECO:0000313" key="14">
    <source>
        <dbReference type="EMBL" id="QOY51429.1"/>
    </source>
</evidence>
<proteinExistence type="inferred from homology"/>
<evidence type="ECO:0000313" key="15">
    <source>
        <dbReference type="Proteomes" id="UP000593994"/>
    </source>
</evidence>
<evidence type="ECO:0000256" key="1">
    <source>
        <dbReference type="ARBA" id="ARBA00004515"/>
    </source>
</evidence>
<keyword evidence="6 14" id="KW-0808">Transferase</keyword>
<gene>
    <name evidence="14" type="primary">waaC</name>
    <name evidence="14" type="ORF">HUE88_09895</name>
</gene>
<dbReference type="GO" id="GO:0009244">
    <property type="term" value="P:lipopolysaccharide core region biosynthetic process"/>
    <property type="evidence" value="ECO:0007669"/>
    <property type="project" value="InterPro"/>
</dbReference>
<evidence type="ECO:0000256" key="4">
    <source>
        <dbReference type="ARBA" id="ARBA00022519"/>
    </source>
</evidence>
<dbReference type="AlphaFoldDB" id="A0A7S7LTV4"/>
<comment type="subcellular location">
    <subcellularLocation>
        <location evidence="1">Cell inner membrane</location>
        <topology evidence="1">Peripheral membrane protein</topology>
        <orientation evidence="1">Cytoplasmic side</orientation>
    </subcellularLocation>
</comment>
<dbReference type="EC" id="2.4.99.23" evidence="10"/>
<dbReference type="Gene3D" id="3.40.50.2000">
    <property type="entry name" value="Glycogen Phosphorylase B"/>
    <property type="match status" value="2"/>
</dbReference>
<reference evidence="14 15" key="1">
    <citation type="submission" date="2020-05" db="EMBL/GenBank/DDBJ databases">
        <title>Sulfurimonas marisnigri, sp. nov., and Sulfurimonas baltica, sp. nov., manganese oxide reducing chemolithoautotrophs of the class Epsilonproteobacteria isolated from the pelagic redoxclines of the Black and Baltic Seas and emended description of the genus Sulfurimonas.</title>
        <authorList>
            <person name="Henkel J.V."/>
            <person name="Laudan C."/>
            <person name="Werner J."/>
            <person name="Neu T."/>
            <person name="Plewe S."/>
            <person name="Sproer C."/>
            <person name="Bunk B."/>
            <person name="Schulz-Vogt H.N."/>
        </authorList>
    </citation>
    <scope>NUCLEOTIDE SEQUENCE [LARGE SCALE GENOMIC DNA]</scope>
    <source>
        <strain evidence="14 15">GD2</strain>
    </source>
</reference>
<evidence type="ECO:0000256" key="5">
    <source>
        <dbReference type="ARBA" id="ARBA00022676"/>
    </source>
</evidence>
<organism evidence="14 15">
    <name type="scientific">Candidatus Sulfurimonas baltica</name>
    <dbReference type="NCBI Taxonomy" id="2740404"/>
    <lineage>
        <taxon>Bacteria</taxon>
        <taxon>Pseudomonadati</taxon>
        <taxon>Campylobacterota</taxon>
        <taxon>Epsilonproteobacteria</taxon>
        <taxon>Campylobacterales</taxon>
        <taxon>Sulfurimonadaceae</taxon>
        <taxon>Sulfurimonas</taxon>
    </lineage>
</organism>
<keyword evidence="15" id="KW-1185">Reference proteome</keyword>
<dbReference type="GO" id="GO:0008713">
    <property type="term" value="F:ADP-heptose-lipopolysaccharide heptosyltransferase activity"/>
    <property type="evidence" value="ECO:0007669"/>
    <property type="project" value="TreeGrafter"/>
</dbReference>
<comment type="catalytic activity">
    <reaction evidence="13">
        <text>an alpha-Kdo-(2-&gt;4)-alpha-Kdo-(2-&gt;6)-lipid A + ADP-L-glycero-beta-D-manno-heptose = an L-alpha-D-Hep-(1-&gt;5)-[alpha-Kdo-(2-&gt;4)]-alpha-Kdo-(2-&gt;6)-lipid A + ADP + H(+)</text>
        <dbReference type="Rhea" id="RHEA:74067"/>
        <dbReference type="ChEBI" id="CHEBI:15378"/>
        <dbReference type="ChEBI" id="CHEBI:61506"/>
        <dbReference type="ChEBI" id="CHEBI:176431"/>
        <dbReference type="ChEBI" id="CHEBI:193068"/>
        <dbReference type="ChEBI" id="CHEBI:456216"/>
        <dbReference type="EC" id="2.4.99.23"/>
    </reaction>
</comment>
<keyword evidence="5" id="KW-0328">Glycosyltransferase</keyword>
<dbReference type="GO" id="GO:0005829">
    <property type="term" value="C:cytosol"/>
    <property type="evidence" value="ECO:0007669"/>
    <property type="project" value="TreeGrafter"/>
</dbReference>
<dbReference type="KEGG" id="sbal:HUE88_09895"/>
<dbReference type="Pfam" id="PF01075">
    <property type="entry name" value="Glyco_transf_9"/>
    <property type="match status" value="1"/>
</dbReference>
<keyword evidence="4" id="KW-0997">Cell inner membrane</keyword>
<evidence type="ECO:0000256" key="13">
    <source>
        <dbReference type="ARBA" id="ARBA00049201"/>
    </source>
</evidence>
<evidence type="ECO:0000256" key="3">
    <source>
        <dbReference type="ARBA" id="ARBA00022475"/>
    </source>
</evidence>
<evidence type="ECO:0000256" key="8">
    <source>
        <dbReference type="ARBA" id="ARBA00023136"/>
    </source>
</evidence>
<evidence type="ECO:0000256" key="7">
    <source>
        <dbReference type="ARBA" id="ARBA00022985"/>
    </source>
</evidence>
<evidence type="ECO:0000256" key="10">
    <source>
        <dbReference type="ARBA" id="ARBA00044041"/>
    </source>
</evidence>
<evidence type="ECO:0000256" key="11">
    <source>
        <dbReference type="ARBA" id="ARBA00044190"/>
    </source>
</evidence>
<dbReference type="SUPFAM" id="SSF53756">
    <property type="entry name" value="UDP-Glycosyltransferase/glycogen phosphorylase"/>
    <property type="match status" value="1"/>
</dbReference>
<evidence type="ECO:0000256" key="6">
    <source>
        <dbReference type="ARBA" id="ARBA00022679"/>
    </source>
</evidence>
<dbReference type="Proteomes" id="UP000593994">
    <property type="component" value="Chromosome"/>
</dbReference>
<protein>
    <recommendedName>
        <fullName evidence="11">Lipopolysaccharide heptosyltransferase 1</fullName>
        <ecNumber evidence="10">2.4.99.23</ecNumber>
    </recommendedName>
    <alternativeName>
        <fullName evidence="12">ADP-heptose:lipopolysaccharide heptosyltransferase I</fullName>
    </alternativeName>
</protein>
<dbReference type="PANTHER" id="PTHR30160">
    <property type="entry name" value="TETRAACYLDISACCHARIDE 4'-KINASE-RELATED"/>
    <property type="match status" value="1"/>
</dbReference>
<dbReference type="NCBIfam" id="TIGR02193">
    <property type="entry name" value="heptsyl_trn_I"/>
    <property type="match status" value="1"/>
</dbReference>